<feature type="region of interest" description="Disordered" evidence="1">
    <location>
        <begin position="301"/>
        <end position="439"/>
    </location>
</feature>
<feature type="compositionally biased region" description="Basic and acidic residues" evidence="1">
    <location>
        <begin position="376"/>
        <end position="386"/>
    </location>
</feature>
<feature type="transmembrane region" description="Helical" evidence="2">
    <location>
        <begin position="108"/>
        <end position="125"/>
    </location>
</feature>
<evidence type="ECO:0008006" key="5">
    <source>
        <dbReference type="Google" id="ProtNLM"/>
    </source>
</evidence>
<feature type="transmembrane region" description="Helical" evidence="2">
    <location>
        <begin position="169"/>
        <end position="187"/>
    </location>
</feature>
<keyword evidence="2" id="KW-1133">Transmembrane helix</keyword>
<gene>
    <name evidence="3" type="ORF">G443_001043</name>
</gene>
<name>A0ABT1JE48_ACTCY</name>
<keyword evidence="4" id="KW-1185">Reference proteome</keyword>
<reference evidence="3 4" key="1">
    <citation type="submission" date="2013-07" db="EMBL/GenBank/DDBJ databases">
        <authorList>
            <consortium name="DOE Joint Genome Institute"/>
            <person name="Reeve W."/>
            <person name="Huntemann M."/>
            <person name="Han J."/>
            <person name="Chen A."/>
            <person name="Kyrpides N."/>
            <person name="Mavromatis K."/>
            <person name="Markowitz V."/>
            <person name="Palaniappan K."/>
            <person name="Ivanova N."/>
            <person name="Schaumberg A."/>
            <person name="Pati A."/>
            <person name="Liolios K."/>
            <person name="Nordberg H.P."/>
            <person name="Cantor M.N."/>
            <person name="Hua S.X."/>
            <person name="Woyke T."/>
        </authorList>
    </citation>
    <scope>NUCLEOTIDE SEQUENCE [LARGE SCALE GENOMIC DNA]</scope>
    <source>
        <strain evidence="3 4">DSM 43889</strain>
    </source>
</reference>
<feature type="compositionally biased region" description="Pro residues" evidence="1">
    <location>
        <begin position="319"/>
        <end position="341"/>
    </location>
</feature>
<comment type="caution">
    <text evidence="3">The sequence shown here is derived from an EMBL/GenBank/DDBJ whole genome shotgun (WGS) entry which is preliminary data.</text>
</comment>
<sequence>MAEKTTTAAPPRHDNKVTTALRRFAISITVFNILGYTVLGFEQPWLWPFIALATGYTVELVLERIAAHSEGRAPRYLGGGVRGVVEFLYPAHITSLALNMLIYVNDQVFVMMFGVLVAVGTKWVLRAPVRGRLRHYMNPSNFGITVILLLFPWASIAPPYHFTEHVTGWVDWLIPALIVLGGTMINAKLTGRMWLIAGWVGGFALQAVIRGLLEGTSIPGGLATMTGVAFILFTNYMITDPGTTPSRPWAQVAFGGGVAAAYGVLTAMHIAYGIFFATAIVCLVRGAFLWGLHHSERSRAQFEASRRAATPAEPAGARHPPPPSARRAPGPPPRARPPAPTGRPGRRVRCAEDDHRPRAAHAARAVPVGDALDAPEAGRRPPRTDVHGGGPLRGRLPPGDRPQGPVLLQPPRPRQARPGRQCRQLPQGHRSRAGPPRPG</sequence>
<protein>
    <recommendedName>
        <fullName evidence="5">Enediyne biosynthesis protein</fullName>
    </recommendedName>
</protein>
<feature type="compositionally biased region" description="Low complexity" evidence="1">
    <location>
        <begin position="393"/>
        <end position="407"/>
    </location>
</feature>
<evidence type="ECO:0000313" key="3">
    <source>
        <dbReference type="EMBL" id="MCP2330773.1"/>
    </source>
</evidence>
<reference evidence="3 4" key="2">
    <citation type="submission" date="2022-06" db="EMBL/GenBank/DDBJ databases">
        <title>Genomic Encyclopedia of Type Strains, Phase I: the one thousand microbial genomes (KMG-I) project.</title>
        <authorList>
            <person name="Kyrpides N."/>
        </authorList>
    </citation>
    <scope>NUCLEOTIDE SEQUENCE [LARGE SCALE GENOMIC DNA]</scope>
    <source>
        <strain evidence="3 4">DSM 43889</strain>
    </source>
</reference>
<feature type="transmembrane region" description="Helical" evidence="2">
    <location>
        <begin position="271"/>
        <end position="292"/>
    </location>
</feature>
<accession>A0ABT1JE48</accession>
<feature type="transmembrane region" description="Helical" evidence="2">
    <location>
        <begin position="45"/>
        <end position="62"/>
    </location>
</feature>
<keyword evidence="2" id="KW-0472">Membrane</keyword>
<evidence type="ECO:0000256" key="1">
    <source>
        <dbReference type="SAM" id="MobiDB-lite"/>
    </source>
</evidence>
<feature type="transmembrane region" description="Helical" evidence="2">
    <location>
        <begin position="20"/>
        <end position="39"/>
    </location>
</feature>
<feature type="transmembrane region" description="Helical" evidence="2">
    <location>
        <begin position="83"/>
        <end position="102"/>
    </location>
</feature>
<proteinExistence type="predicted"/>
<keyword evidence="2" id="KW-0812">Transmembrane</keyword>
<feature type="transmembrane region" description="Helical" evidence="2">
    <location>
        <begin position="249"/>
        <end position="265"/>
    </location>
</feature>
<dbReference type="Proteomes" id="UP000791080">
    <property type="component" value="Unassembled WGS sequence"/>
</dbReference>
<dbReference type="EMBL" id="AUBJ02000001">
    <property type="protein sequence ID" value="MCP2330773.1"/>
    <property type="molecule type" value="Genomic_DNA"/>
</dbReference>
<feature type="transmembrane region" description="Helical" evidence="2">
    <location>
        <begin position="218"/>
        <end position="237"/>
    </location>
</feature>
<feature type="transmembrane region" description="Helical" evidence="2">
    <location>
        <begin position="137"/>
        <end position="157"/>
    </location>
</feature>
<evidence type="ECO:0000313" key="4">
    <source>
        <dbReference type="Proteomes" id="UP000791080"/>
    </source>
</evidence>
<organism evidence="3 4">
    <name type="scientific">Actinoalloteichus caeruleus DSM 43889</name>
    <dbReference type="NCBI Taxonomy" id="1120930"/>
    <lineage>
        <taxon>Bacteria</taxon>
        <taxon>Bacillati</taxon>
        <taxon>Actinomycetota</taxon>
        <taxon>Actinomycetes</taxon>
        <taxon>Pseudonocardiales</taxon>
        <taxon>Pseudonocardiaceae</taxon>
        <taxon>Actinoalloteichus</taxon>
        <taxon>Actinoalloteichus cyanogriseus</taxon>
    </lineage>
</organism>
<evidence type="ECO:0000256" key="2">
    <source>
        <dbReference type="SAM" id="Phobius"/>
    </source>
</evidence>